<feature type="active site" description="Charge relay system" evidence="5">
    <location>
        <position position="228"/>
    </location>
</feature>
<dbReference type="Pfam" id="PF00082">
    <property type="entry name" value="Peptidase_S8"/>
    <property type="match status" value="1"/>
</dbReference>
<keyword evidence="9" id="KW-1185">Reference proteome</keyword>
<dbReference type="PANTHER" id="PTHR43806:SF11">
    <property type="entry name" value="CEREVISIN-RELATED"/>
    <property type="match status" value="1"/>
</dbReference>
<dbReference type="InterPro" id="IPR023828">
    <property type="entry name" value="Peptidase_S8_Ser-AS"/>
</dbReference>
<dbReference type="EMBL" id="JAVRIF010000010">
    <property type="protein sequence ID" value="MDT0604981.1"/>
    <property type="molecule type" value="Genomic_DNA"/>
</dbReference>
<evidence type="ECO:0000259" key="7">
    <source>
        <dbReference type="Pfam" id="PF00082"/>
    </source>
</evidence>
<feature type="signal peptide" evidence="6">
    <location>
        <begin position="1"/>
        <end position="29"/>
    </location>
</feature>
<evidence type="ECO:0000256" key="2">
    <source>
        <dbReference type="ARBA" id="ARBA00022670"/>
    </source>
</evidence>
<keyword evidence="6" id="KW-0732">Signal</keyword>
<dbReference type="InterPro" id="IPR050131">
    <property type="entry name" value="Peptidase_S8_subtilisin-like"/>
</dbReference>
<dbReference type="Proteomes" id="UP001266357">
    <property type="component" value="Unassembled WGS sequence"/>
</dbReference>
<comment type="caution">
    <text evidence="8">The sequence shown here is derived from an EMBL/GenBank/DDBJ whole genome shotgun (WGS) entry which is preliminary data.</text>
</comment>
<organism evidence="8 9">
    <name type="scientific">Thalassotalea castellviae</name>
    <dbReference type="NCBI Taxonomy" id="3075612"/>
    <lineage>
        <taxon>Bacteria</taxon>
        <taxon>Pseudomonadati</taxon>
        <taxon>Pseudomonadota</taxon>
        <taxon>Gammaproteobacteria</taxon>
        <taxon>Alteromonadales</taxon>
        <taxon>Colwelliaceae</taxon>
        <taxon>Thalassotalea</taxon>
    </lineage>
</organism>
<feature type="active site" description="Charge relay system" evidence="5">
    <location>
        <position position="414"/>
    </location>
</feature>
<evidence type="ECO:0000256" key="1">
    <source>
        <dbReference type="ARBA" id="ARBA00011073"/>
    </source>
</evidence>
<reference evidence="8 9" key="1">
    <citation type="submission" date="2023-09" db="EMBL/GenBank/DDBJ databases">
        <authorList>
            <person name="Rey-Velasco X."/>
        </authorList>
    </citation>
    <scope>NUCLEOTIDE SEQUENCE [LARGE SCALE GENOMIC DNA]</scope>
    <source>
        <strain evidence="8 9">W431</strain>
    </source>
</reference>
<dbReference type="Gene3D" id="3.40.50.200">
    <property type="entry name" value="Peptidase S8/S53 domain"/>
    <property type="match status" value="1"/>
</dbReference>
<proteinExistence type="inferred from homology"/>
<dbReference type="PROSITE" id="PS51892">
    <property type="entry name" value="SUBTILASE"/>
    <property type="match status" value="1"/>
</dbReference>
<feature type="chain" id="PRO_5045528849" evidence="6">
    <location>
        <begin position="30"/>
        <end position="461"/>
    </location>
</feature>
<gene>
    <name evidence="8" type="ORF">RM573_15365</name>
</gene>
<dbReference type="PANTHER" id="PTHR43806">
    <property type="entry name" value="PEPTIDASE S8"/>
    <property type="match status" value="1"/>
</dbReference>
<dbReference type="InterPro" id="IPR000209">
    <property type="entry name" value="Peptidase_S8/S53_dom"/>
</dbReference>
<feature type="active site" description="Charge relay system" evidence="5">
    <location>
        <position position="259"/>
    </location>
</feature>
<dbReference type="InterPro" id="IPR015500">
    <property type="entry name" value="Peptidase_S8_subtilisin-rel"/>
</dbReference>
<keyword evidence="2 5" id="KW-0645">Protease</keyword>
<dbReference type="CDD" id="cd05561">
    <property type="entry name" value="Peptidases_S8_4"/>
    <property type="match status" value="1"/>
</dbReference>
<evidence type="ECO:0000256" key="4">
    <source>
        <dbReference type="ARBA" id="ARBA00022825"/>
    </source>
</evidence>
<evidence type="ECO:0000313" key="9">
    <source>
        <dbReference type="Proteomes" id="UP001266357"/>
    </source>
</evidence>
<feature type="domain" description="Peptidase S8/S53" evidence="7">
    <location>
        <begin position="224"/>
        <end position="457"/>
    </location>
</feature>
<name>A0ABU3A7M0_9GAMM</name>
<evidence type="ECO:0000256" key="6">
    <source>
        <dbReference type="SAM" id="SignalP"/>
    </source>
</evidence>
<accession>A0ABU3A7M0</accession>
<dbReference type="PROSITE" id="PS00138">
    <property type="entry name" value="SUBTILASE_SER"/>
    <property type="match status" value="1"/>
</dbReference>
<dbReference type="RefSeq" id="WP_311583995.1">
    <property type="nucleotide sequence ID" value="NZ_JAVRIF010000010.1"/>
</dbReference>
<sequence>MCVLKKNRLIKIKYVAVRAALILILPTTAAKTLAQVQNTNIKIPQSIEQNVIDKVNVPLNNSLNSIRQKIERQQAEKRRITAEKLKTLQPATHLASVLPIISQQKKLLFKDVAVENNWRAIEQQWLLTVKQDELTQLKAFIAKHDMRLVALKLLPNLQLIIVNIHVAQHRNSFDTMFKLIPKIWQENLTRNYVYASQFTANNHPDNHNANSIKSNAICQNPLRIGVVDTAIDLNHVAFKQSKVIEKSFIDNTLTPPKAHGTAVSALLVSSAPELPALLPNATLYSAQAFYAQNDYAQAASLYHLVSALDWLVENQVDAINLSLAGPNTPLLAQIINKMSEKNIIMVAAVGNEGPNAPPMYPAAYDNVIGVTAIDNQDKHYRWANRGDYVGFSALGVSVKTARAGGSFSHETGTSIATPFVTAFAACAKKKTKNYLDALQSQAIDLGEQGRDNIFGFGKLSR</sequence>
<protein>
    <submittedName>
        <fullName evidence="8">S8 family serine peptidase</fullName>
    </submittedName>
</protein>
<evidence type="ECO:0000256" key="5">
    <source>
        <dbReference type="PROSITE-ProRule" id="PRU01240"/>
    </source>
</evidence>
<dbReference type="SUPFAM" id="SSF52743">
    <property type="entry name" value="Subtilisin-like"/>
    <property type="match status" value="1"/>
</dbReference>
<keyword evidence="3 5" id="KW-0378">Hydrolase</keyword>
<keyword evidence="4 5" id="KW-0720">Serine protease</keyword>
<evidence type="ECO:0000313" key="8">
    <source>
        <dbReference type="EMBL" id="MDT0604981.1"/>
    </source>
</evidence>
<dbReference type="InterPro" id="IPR036852">
    <property type="entry name" value="Peptidase_S8/S53_dom_sf"/>
</dbReference>
<evidence type="ECO:0000256" key="3">
    <source>
        <dbReference type="ARBA" id="ARBA00022801"/>
    </source>
</evidence>
<comment type="similarity">
    <text evidence="1 5">Belongs to the peptidase S8 family.</text>
</comment>
<dbReference type="PRINTS" id="PR00723">
    <property type="entry name" value="SUBTILISIN"/>
</dbReference>